<proteinExistence type="predicted"/>
<name>A0ACB9WUR0_CHAAC</name>
<evidence type="ECO:0000313" key="1">
    <source>
        <dbReference type="EMBL" id="KAI4817055.1"/>
    </source>
</evidence>
<evidence type="ECO:0000313" key="2">
    <source>
        <dbReference type="Proteomes" id="UP001057452"/>
    </source>
</evidence>
<accession>A0ACB9WUR0</accession>
<keyword evidence="2" id="KW-1185">Reference proteome</keyword>
<dbReference type="EMBL" id="CM043796">
    <property type="protein sequence ID" value="KAI4817055.1"/>
    <property type="molecule type" value="Genomic_DNA"/>
</dbReference>
<comment type="caution">
    <text evidence="1">The sequence shown here is derived from an EMBL/GenBank/DDBJ whole genome shotgun (WGS) entry which is preliminary data.</text>
</comment>
<reference evidence="1" key="1">
    <citation type="submission" date="2022-05" db="EMBL/GenBank/DDBJ databases">
        <title>Chromosome-level genome of Chaenocephalus aceratus.</title>
        <authorList>
            <person name="Park H."/>
        </authorList>
    </citation>
    <scope>NUCLEOTIDE SEQUENCE</scope>
    <source>
        <strain evidence="1">KU_202001</strain>
    </source>
</reference>
<organism evidence="1 2">
    <name type="scientific">Chaenocephalus aceratus</name>
    <name type="common">Blackfin icefish</name>
    <name type="synonym">Chaenichthys aceratus</name>
    <dbReference type="NCBI Taxonomy" id="36190"/>
    <lineage>
        <taxon>Eukaryota</taxon>
        <taxon>Metazoa</taxon>
        <taxon>Chordata</taxon>
        <taxon>Craniata</taxon>
        <taxon>Vertebrata</taxon>
        <taxon>Euteleostomi</taxon>
        <taxon>Actinopterygii</taxon>
        <taxon>Neopterygii</taxon>
        <taxon>Teleostei</taxon>
        <taxon>Neoteleostei</taxon>
        <taxon>Acanthomorphata</taxon>
        <taxon>Eupercaria</taxon>
        <taxon>Perciformes</taxon>
        <taxon>Notothenioidei</taxon>
        <taxon>Channichthyidae</taxon>
        <taxon>Chaenocephalus</taxon>
    </lineage>
</organism>
<protein>
    <submittedName>
        <fullName evidence="1">Uncharacterized protein</fullName>
    </submittedName>
</protein>
<feature type="non-terminal residue" evidence="1">
    <location>
        <position position="1"/>
    </location>
</feature>
<dbReference type="Proteomes" id="UP001057452">
    <property type="component" value="Chromosome 12"/>
</dbReference>
<sequence>DAEWARVSTTTNTFLCRAVIVTCPPHLAAKIHYQPALSSQPCPASPVQPALSSQPCPASENSLPRTCRWAT</sequence>
<gene>
    <name evidence="1" type="ORF">KUCAC02_009343</name>
</gene>